<evidence type="ECO:0000313" key="2">
    <source>
        <dbReference type="EMBL" id="MUN41456.1"/>
    </source>
</evidence>
<reference evidence="2 3" key="1">
    <citation type="submission" date="2019-11" db="EMBL/GenBank/DDBJ databases">
        <authorList>
            <person name="Cao P."/>
        </authorList>
    </citation>
    <scope>NUCLEOTIDE SEQUENCE [LARGE SCALE GENOMIC DNA]</scope>
    <source>
        <strain evidence="2 3">NEAU-AAG5</strain>
    </source>
</reference>
<dbReference type="AlphaFoldDB" id="A0A7K1LB30"/>
<dbReference type="EMBL" id="WOFH01000014">
    <property type="protein sequence ID" value="MUN41456.1"/>
    <property type="molecule type" value="Genomic_DNA"/>
</dbReference>
<protein>
    <submittedName>
        <fullName evidence="2">Uncharacterized protein</fullName>
    </submittedName>
</protein>
<gene>
    <name evidence="2" type="ORF">GNZ18_33415</name>
</gene>
<accession>A0A7K1LB30</accession>
<organism evidence="2 3">
    <name type="scientific">Actinomadura litoris</name>
    <dbReference type="NCBI Taxonomy" id="2678616"/>
    <lineage>
        <taxon>Bacteria</taxon>
        <taxon>Bacillati</taxon>
        <taxon>Actinomycetota</taxon>
        <taxon>Actinomycetes</taxon>
        <taxon>Streptosporangiales</taxon>
        <taxon>Thermomonosporaceae</taxon>
        <taxon>Actinomadura</taxon>
    </lineage>
</organism>
<comment type="caution">
    <text evidence="2">The sequence shown here is derived from an EMBL/GenBank/DDBJ whole genome shotgun (WGS) entry which is preliminary data.</text>
</comment>
<name>A0A7K1LB30_9ACTN</name>
<feature type="region of interest" description="Disordered" evidence="1">
    <location>
        <begin position="146"/>
        <end position="166"/>
    </location>
</feature>
<dbReference type="Proteomes" id="UP000432015">
    <property type="component" value="Unassembled WGS sequence"/>
</dbReference>
<feature type="region of interest" description="Disordered" evidence="1">
    <location>
        <begin position="35"/>
        <end position="71"/>
    </location>
</feature>
<dbReference type="RefSeq" id="WP_156220626.1">
    <property type="nucleotide sequence ID" value="NZ_WOFH01000014.1"/>
</dbReference>
<evidence type="ECO:0000256" key="1">
    <source>
        <dbReference type="SAM" id="MobiDB-lite"/>
    </source>
</evidence>
<sequence length="166" mass="19113">MGYDTDFTGKIQIEPPLNPSEISYLRRFSDSRRMHRDTGPYYLGNRRPEENDTGVVDPNSPPPEQPGLWCDWVPTPDGTAIEWNRMEKFYYATEWMEYLINAFLSEGADVQAELKAPIVGRFYPPEFAEFTFDHVLSGTVEAQGDDPDDRWDLVVSDNEVQRVEKG</sequence>
<keyword evidence="3" id="KW-1185">Reference proteome</keyword>
<evidence type="ECO:0000313" key="3">
    <source>
        <dbReference type="Proteomes" id="UP000432015"/>
    </source>
</evidence>
<proteinExistence type="predicted"/>